<organism evidence="12 13">
    <name type="scientific">Lodderomyces beijingensis</name>
    <dbReference type="NCBI Taxonomy" id="1775926"/>
    <lineage>
        <taxon>Eukaryota</taxon>
        <taxon>Fungi</taxon>
        <taxon>Dikarya</taxon>
        <taxon>Ascomycota</taxon>
        <taxon>Saccharomycotina</taxon>
        <taxon>Pichiomycetes</taxon>
        <taxon>Debaryomycetaceae</taxon>
        <taxon>Candida/Lodderomyces clade</taxon>
        <taxon>Lodderomyces</taxon>
    </lineage>
</organism>
<proteinExistence type="inferred from homology"/>
<keyword evidence="8" id="KW-0539">Nucleus</keyword>
<evidence type="ECO:0000256" key="4">
    <source>
        <dbReference type="ARBA" id="ARBA00022737"/>
    </source>
</evidence>
<reference evidence="12 13" key="1">
    <citation type="submission" date="2024-03" db="EMBL/GenBank/DDBJ databases">
        <authorList>
            <person name="Brejova B."/>
        </authorList>
    </citation>
    <scope>NUCLEOTIDE SEQUENCE [LARGE SCALE GENOMIC DNA]</scope>
    <source>
        <strain evidence="12 13">CBS 14171</strain>
    </source>
</reference>
<evidence type="ECO:0000256" key="1">
    <source>
        <dbReference type="ARBA" id="ARBA00004123"/>
    </source>
</evidence>
<evidence type="ECO:0000256" key="2">
    <source>
        <dbReference type="ARBA" id="ARBA00007306"/>
    </source>
</evidence>
<comment type="similarity">
    <text evidence="2">Belongs to the WD repeat HIR1 family.</text>
</comment>
<keyword evidence="3 9" id="KW-0853">WD repeat</keyword>
<keyword evidence="13" id="KW-1185">Reference proteome</keyword>
<dbReference type="SUPFAM" id="SSF50978">
    <property type="entry name" value="WD40 repeat-like"/>
    <property type="match status" value="1"/>
</dbReference>
<dbReference type="InterPro" id="IPR015943">
    <property type="entry name" value="WD40/YVTN_repeat-like_dom_sf"/>
</dbReference>
<gene>
    <name evidence="12" type="ORF">LODBEIA_P55970</name>
</gene>
<evidence type="ECO:0000256" key="10">
    <source>
        <dbReference type="SAM" id="MobiDB-lite"/>
    </source>
</evidence>
<dbReference type="RefSeq" id="XP_066832535.1">
    <property type="nucleotide sequence ID" value="XM_066975946.1"/>
</dbReference>
<dbReference type="PANTHER" id="PTHR15271:SF4">
    <property type="entry name" value="CHROMATIN ASSEMBLY FACTOR 1 SUBUNIT B"/>
    <property type="match status" value="1"/>
</dbReference>
<dbReference type="GeneID" id="92210793"/>
<keyword evidence="5" id="KW-0227">DNA damage</keyword>
<evidence type="ECO:0000256" key="6">
    <source>
        <dbReference type="ARBA" id="ARBA00022853"/>
    </source>
</evidence>
<dbReference type="Pfam" id="PF24105">
    <property type="entry name" value="Beta-prop_CAF1B_HIR1"/>
    <property type="match status" value="2"/>
</dbReference>
<evidence type="ECO:0000256" key="7">
    <source>
        <dbReference type="ARBA" id="ARBA00023204"/>
    </source>
</evidence>
<feature type="region of interest" description="Disordered" evidence="10">
    <location>
        <begin position="427"/>
        <end position="456"/>
    </location>
</feature>
<feature type="region of interest" description="Disordered" evidence="10">
    <location>
        <begin position="262"/>
        <end position="294"/>
    </location>
</feature>
<dbReference type="InterPro" id="IPR036322">
    <property type="entry name" value="WD40_repeat_dom_sf"/>
</dbReference>
<evidence type="ECO:0000256" key="8">
    <source>
        <dbReference type="ARBA" id="ARBA00023242"/>
    </source>
</evidence>
<keyword evidence="7" id="KW-0234">DNA repair</keyword>
<feature type="domain" description="CAF1B/HIR1 beta-propeller" evidence="11">
    <location>
        <begin position="3"/>
        <end position="270"/>
    </location>
</feature>
<evidence type="ECO:0000256" key="5">
    <source>
        <dbReference type="ARBA" id="ARBA00022763"/>
    </source>
</evidence>
<comment type="subcellular location">
    <subcellularLocation>
        <location evidence="1">Nucleus</location>
    </subcellularLocation>
</comment>
<name>A0ABP0ZUP8_9ASCO</name>
<dbReference type="PROSITE" id="PS50082">
    <property type="entry name" value="WD_REPEATS_2"/>
    <property type="match status" value="3"/>
</dbReference>
<evidence type="ECO:0000259" key="11">
    <source>
        <dbReference type="Pfam" id="PF24105"/>
    </source>
</evidence>
<evidence type="ECO:0000256" key="9">
    <source>
        <dbReference type="PROSITE-ProRule" id="PRU00221"/>
    </source>
</evidence>
<feature type="compositionally biased region" description="Basic and acidic residues" evidence="10">
    <location>
        <begin position="444"/>
        <end position="455"/>
    </location>
</feature>
<dbReference type="PANTHER" id="PTHR15271">
    <property type="entry name" value="CHROMATIN ASSEMBLY FACTOR 1 SUBUNIT B"/>
    <property type="match status" value="1"/>
</dbReference>
<dbReference type="InterPro" id="IPR001680">
    <property type="entry name" value="WD40_rpt"/>
</dbReference>
<evidence type="ECO:0000256" key="3">
    <source>
        <dbReference type="ARBA" id="ARBA00022574"/>
    </source>
</evidence>
<keyword evidence="6" id="KW-0156">Chromatin regulator</keyword>
<accession>A0ABP0ZUP8</accession>
<dbReference type="Proteomes" id="UP001497383">
    <property type="component" value="Chromosome 7"/>
</dbReference>
<dbReference type="SMART" id="SM00320">
    <property type="entry name" value="WD40"/>
    <property type="match status" value="6"/>
</dbReference>
<keyword evidence="4" id="KW-0677">Repeat</keyword>
<protein>
    <recommendedName>
        <fullName evidence="11">CAF1B/HIR1 beta-propeller domain-containing protein</fullName>
    </recommendedName>
</protein>
<feature type="repeat" description="WD" evidence="9">
    <location>
        <begin position="127"/>
        <end position="160"/>
    </location>
</feature>
<evidence type="ECO:0000313" key="13">
    <source>
        <dbReference type="Proteomes" id="UP001497383"/>
    </source>
</evidence>
<dbReference type="InterPro" id="IPR055410">
    <property type="entry name" value="Beta-prop_CAF1B_HIR1"/>
</dbReference>
<dbReference type="PROSITE" id="PS50294">
    <property type="entry name" value="WD_REPEATS_REGION"/>
    <property type="match status" value="2"/>
</dbReference>
<feature type="repeat" description="WD" evidence="9">
    <location>
        <begin position="68"/>
        <end position="103"/>
    </location>
</feature>
<dbReference type="EMBL" id="OZ022411">
    <property type="protein sequence ID" value="CAK9441729.1"/>
    <property type="molecule type" value="Genomic_DNA"/>
</dbReference>
<dbReference type="InterPro" id="IPR045145">
    <property type="entry name" value="PTHR15271"/>
</dbReference>
<feature type="repeat" description="WD" evidence="9">
    <location>
        <begin position="176"/>
        <end position="208"/>
    </location>
</feature>
<feature type="compositionally biased region" description="Low complexity" evidence="10">
    <location>
        <begin position="433"/>
        <end position="443"/>
    </location>
</feature>
<dbReference type="Gene3D" id="2.130.10.10">
    <property type="entry name" value="YVTN repeat-like/Quinoprotein amine dehydrogenase"/>
    <property type="match status" value="2"/>
</dbReference>
<evidence type="ECO:0000313" key="12">
    <source>
        <dbReference type="EMBL" id="CAK9441729.1"/>
    </source>
</evidence>
<sequence>MDASTITVHWHDDNQPIYSLDIQPQQQTSPTTDEQPYSRLATAGGDNNIRIWGISTTSPNLVEYRSTLTKHSQAINVVRFNPSGTTIATAGDDGTLFLWKMSSVIIRNLDNENDQDLKESWYVVGTIRSSTAEVMDLAWSPTGDYIVTGSMDNTMRVYKLTDTGKKKIDAVMIACFTDHSHYIQGVAWDPRGRYIASQSADRSMNVYEAVGGTLDVKLVHKFQTFRNRAIYCSETLPSFFRRLAFSPDGLFLVTPAGLEESGAEKAAESTNTSTDPMEPQQPKEPQEQPQSVSPPATFKYSIYIYARSRISTSPVIKLCGLSKPAVAVSFSPVKYTTTNNTQGNSLDIPYKLVFAVATLDTVIIYSTDDAFRPLGQVSNLHYQPITDLVWSHDGMRLIASSVDGFCSTITFEEGKFGQVYTGPDVAIPEKKPTNTTTTPTITTEPEKKQEDKPKTIDSFFNTDKKVTKKAKKRITPTLIQ</sequence>
<feature type="domain" description="CAF1B/HIR1 beta-propeller" evidence="11">
    <location>
        <begin position="298"/>
        <end position="414"/>
    </location>
</feature>